<accession>A0A4S4ANF2</accession>
<dbReference type="RefSeq" id="WP_136350254.1">
    <property type="nucleotide sequence ID" value="NZ_SSOC01000010.1"/>
</dbReference>
<keyword evidence="2" id="KW-1185">Reference proteome</keyword>
<comment type="caution">
    <text evidence="1">The sequence shown here is derived from an EMBL/GenBank/DDBJ whole genome shotgun (WGS) entry which is preliminary data.</text>
</comment>
<gene>
    <name evidence="1" type="ORF">E6C76_21155</name>
</gene>
<dbReference type="InterPro" id="IPR021853">
    <property type="entry name" value="DUF3460"/>
</dbReference>
<evidence type="ECO:0000313" key="1">
    <source>
        <dbReference type="EMBL" id="THF61101.1"/>
    </source>
</evidence>
<organism evidence="1 2">
    <name type="scientific">Pseudothauera nasutitermitis</name>
    <dbReference type="NCBI Taxonomy" id="2565930"/>
    <lineage>
        <taxon>Bacteria</taxon>
        <taxon>Pseudomonadati</taxon>
        <taxon>Pseudomonadota</taxon>
        <taxon>Betaproteobacteria</taxon>
        <taxon>Rhodocyclales</taxon>
        <taxon>Zoogloeaceae</taxon>
        <taxon>Pseudothauera</taxon>
    </lineage>
</organism>
<protein>
    <submittedName>
        <fullName evidence="1">DUF3460 family protein</fullName>
    </submittedName>
</protein>
<dbReference type="OrthoDB" id="5296692at2"/>
<dbReference type="Pfam" id="PF11943">
    <property type="entry name" value="DUF3460"/>
    <property type="match status" value="1"/>
</dbReference>
<reference evidence="1 2" key="1">
    <citation type="submission" date="2019-04" db="EMBL/GenBank/DDBJ databases">
        <title>Azoarcus nasutitermitis sp. nov. isolated from termite nest.</title>
        <authorList>
            <person name="Lin S.-Y."/>
            <person name="Hameed A."/>
            <person name="Hsu Y.-H."/>
            <person name="Young C.-C."/>
        </authorList>
    </citation>
    <scope>NUCLEOTIDE SEQUENCE [LARGE SCALE GENOMIC DNA]</scope>
    <source>
        <strain evidence="1 2">CC-YHH838</strain>
    </source>
</reference>
<dbReference type="AlphaFoldDB" id="A0A4S4ANF2"/>
<proteinExistence type="predicted"/>
<evidence type="ECO:0000313" key="2">
    <source>
        <dbReference type="Proteomes" id="UP000308430"/>
    </source>
</evidence>
<sequence length="62" mass="7584">MAMYESEHTKFMREWLARNPQELEEQKKGRALWWDKPQDLEESARKAEARVPVKPYYYDANH</sequence>
<name>A0A4S4ANF2_9RHOO</name>
<dbReference type="EMBL" id="SSOC01000010">
    <property type="protein sequence ID" value="THF61101.1"/>
    <property type="molecule type" value="Genomic_DNA"/>
</dbReference>
<dbReference type="Proteomes" id="UP000308430">
    <property type="component" value="Unassembled WGS sequence"/>
</dbReference>